<dbReference type="EMBL" id="FONW01000001">
    <property type="protein sequence ID" value="SFE68823.1"/>
    <property type="molecule type" value="Genomic_DNA"/>
</dbReference>
<gene>
    <name evidence="1" type="ORF">SAMN05216283_101760</name>
</gene>
<dbReference type="AlphaFoldDB" id="A0A1I2CM01"/>
<name>A0A1I2CM01_9BACT</name>
<keyword evidence="2" id="KW-1185">Reference proteome</keyword>
<proteinExistence type="predicted"/>
<accession>A0A1I2CM01</accession>
<protein>
    <submittedName>
        <fullName evidence="1">Uncharacterized protein</fullName>
    </submittedName>
</protein>
<reference evidence="1 2" key="1">
    <citation type="submission" date="2016-10" db="EMBL/GenBank/DDBJ databases">
        <authorList>
            <person name="de Groot N.N."/>
        </authorList>
    </citation>
    <scope>NUCLEOTIDE SEQUENCE [LARGE SCALE GENOMIC DNA]</scope>
    <source>
        <strain evidence="1 2">CGMCC 1.9156</strain>
    </source>
</reference>
<organism evidence="1 2">
    <name type="scientific">Sunxiuqinia elliptica</name>
    <dbReference type="NCBI Taxonomy" id="655355"/>
    <lineage>
        <taxon>Bacteria</taxon>
        <taxon>Pseudomonadati</taxon>
        <taxon>Bacteroidota</taxon>
        <taxon>Bacteroidia</taxon>
        <taxon>Marinilabiliales</taxon>
        <taxon>Prolixibacteraceae</taxon>
        <taxon>Sunxiuqinia</taxon>
    </lineage>
</organism>
<sequence length="36" mass="4384">MNFYLKDQIKFEIKSKKTESFKICPLNEHPFEGTEY</sequence>
<evidence type="ECO:0000313" key="2">
    <source>
        <dbReference type="Proteomes" id="UP000198964"/>
    </source>
</evidence>
<dbReference type="Proteomes" id="UP000198964">
    <property type="component" value="Unassembled WGS sequence"/>
</dbReference>
<evidence type="ECO:0000313" key="1">
    <source>
        <dbReference type="EMBL" id="SFE68823.1"/>
    </source>
</evidence>